<feature type="region of interest" description="Disordered" evidence="1">
    <location>
        <begin position="114"/>
        <end position="510"/>
    </location>
</feature>
<evidence type="ECO:0000313" key="2">
    <source>
        <dbReference type="EMBL" id="KIK98339.1"/>
    </source>
</evidence>
<feature type="compositionally biased region" description="Polar residues" evidence="1">
    <location>
        <begin position="356"/>
        <end position="387"/>
    </location>
</feature>
<feature type="compositionally biased region" description="Low complexity" evidence="1">
    <location>
        <begin position="608"/>
        <end position="619"/>
    </location>
</feature>
<feature type="compositionally biased region" description="Basic and acidic residues" evidence="1">
    <location>
        <begin position="295"/>
        <end position="312"/>
    </location>
</feature>
<feature type="compositionally biased region" description="Polar residues" evidence="1">
    <location>
        <begin position="905"/>
        <end position="918"/>
    </location>
</feature>
<feature type="compositionally biased region" description="Basic and acidic residues" evidence="1">
    <location>
        <begin position="770"/>
        <end position="779"/>
    </location>
</feature>
<feature type="compositionally biased region" description="Polar residues" evidence="1">
    <location>
        <begin position="478"/>
        <end position="509"/>
    </location>
</feature>
<name>A0A0D0E8A9_9AGAM</name>
<dbReference type="STRING" id="930991.A0A0D0E8A9"/>
<dbReference type="OrthoDB" id="3357439at2759"/>
<feature type="compositionally biased region" description="Basic and acidic residues" evidence="1">
    <location>
        <begin position="130"/>
        <end position="154"/>
    </location>
</feature>
<dbReference type="InParanoid" id="A0A0D0E8A9"/>
<feature type="compositionally biased region" description="Low complexity" evidence="1">
    <location>
        <begin position="985"/>
        <end position="999"/>
    </location>
</feature>
<reference evidence="3" key="2">
    <citation type="submission" date="2015-01" db="EMBL/GenBank/DDBJ databases">
        <title>Evolutionary Origins and Diversification of the Mycorrhizal Mutualists.</title>
        <authorList>
            <consortium name="DOE Joint Genome Institute"/>
            <consortium name="Mycorrhizal Genomics Consortium"/>
            <person name="Kohler A."/>
            <person name="Kuo A."/>
            <person name="Nagy L.G."/>
            <person name="Floudas D."/>
            <person name="Copeland A."/>
            <person name="Barry K.W."/>
            <person name="Cichocki N."/>
            <person name="Veneault-Fourrey C."/>
            <person name="LaButti K."/>
            <person name="Lindquist E.A."/>
            <person name="Lipzen A."/>
            <person name="Lundell T."/>
            <person name="Morin E."/>
            <person name="Murat C."/>
            <person name="Riley R."/>
            <person name="Ohm R."/>
            <person name="Sun H."/>
            <person name="Tunlid A."/>
            <person name="Henrissat B."/>
            <person name="Grigoriev I.V."/>
            <person name="Hibbett D.S."/>
            <person name="Martin F."/>
        </authorList>
    </citation>
    <scope>NUCLEOTIDE SEQUENCE [LARGE SCALE GENOMIC DNA]</scope>
    <source>
        <strain evidence="3">Ve08.2h10</strain>
    </source>
</reference>
<feature type="compositionally biased region" description="Polar residues" evidence="1">
    <location>
        <begin position="1003"/>
        <end position="1013"/>
    </location>
</feature>
<dbReference type="HOGENOM" id="CLU_274750_0_0_1"/>
<feature type="compositionally biased region" description="Basic residues" evidence="1">
    <location>
        <begin position="1240"/>
        <end position="1250"/>
    </location>
</feature>
<feature type="region of interest" description="Disordered" evidence="1">
    <location>
        <begin position="568"/>
        <end position="807"/>
    </location>
</feature>
<feature type="compositionally biased region" description="Low complexity" evidence="1">
    <location>
        <begin position="585"/>
        <end position="597"/>
    </location>
</feature>
<dbReference type="AlphaFoldDB" id="A0A0D0E8A9"/>
<feature type="compositionally biased region" description="Basic and acidic residues" evidence="1">
    <location>
        <begin position="568"/>
        <end position="582"/>
    </location>
</feature>
<feature type="compositionally biased region" description="Polar residues" evidence="1">
    <location>
        <begin position="1119"/>
        <end position="1138"/>
    </location>
</feature>
<feature type="compositionally biased region" description="Polar residues" evidence="1">
    <location>
        <begin position="1046"/>
        <end position="1076"/>
    </location>
</feature>
<keyword evidence="3" id="KW-1185">Reference proteome</keyword>
<sequence>MISEGNKRTLDAIDDDLPRITYHAEQRTFDRLFKEQSLEETKDVVRRKLGLASGCIVKLQQIRGANFIDLEDGKSTKAQREGAEIRWFVADDDFDAFRALVRYSTTVDVQVTVEDSPGSLAGPSQVSEKPSPKLLEKEKRPKSSQKSSDKHPEKPATQSTPGRPEPDFDRMAGDVVDSLLQPLTSKTPEATKKKRKVSFNEATTSESPKAPGKTPTVKRVTKKRKIETEKQADSSTLPAIATPAASNGTTEPAPTPDLAQQTAAVEQQKKQKTKKAKDVQSAESDEPLGKKVPKKTKESKKTATSATKDKVDTGATAGAGEPVKKQRKSVKKDEKAVDSKKSSEPTATDHNGEEVGTSNQASSEANESLLHTSQLALQKSGKTSAETDASKDSATKGRKRKAAAKPLAGADIPPTSKSSSLMSEIVAAICSDLSRDKSNETSDPESSTSKEVQRKAVKKTAPPKSALSAEVTPVSDAPANQETPNVASQTTLGHVGASSSKAPPQTPISTGPLCPICLQRPFHIRYYCPTVLKGPEAIRERLDELKSSHAGSQKSLIKELESLLHRSDRVKSRDLPESRHQVEIAPSASAVSPSMPSTYSPADPAPYSESSLSHDVSLSRTPVMPSNSYMSEVTVEGRDEGSSSESSEDEVEDEESAVAQERHTSDEQRSLAEGDLEAVIRGPAPRRQSILKFLDKVASDKDSADESEDDEGELEEDEEDEMDNRSRRLSRFLADSSDEGEEESRSPSLSLEAVAEVTAGGPAVQEQDESVEKPTEAQGRDIVMTDVVINPSIPGKPIDDSGEETQVEYEESMAVDHDVGNLEKGNNAAVVVATRKSFPVRTTPASQPPDVDIIHASDSGLPAAHDLNEVDADPIEPADDVEVPPDAHLSFNTDPIEVGTPPPENIQSTYSNVTQSTPKPGLSKRMQTREGRVPNDDSELPVLIKDLPSEPRDLVTPIPEKNTRRKNGRVSASQEPDGRRKSARLVTAPLPLTAPTTTAMNGGVNTRPRTSKSVKIPARQSEDALNLSQNSGKNGTTKERVPVAHTPSQVRWETIPELSTPSLSVQMDELMSSSPQPDGDNTILGPVLRKSQKVPPAKKADHPEQEKSLPGEKGRLFDLTSSQIPFPYSQYNDPTSSAPRIEEEESTDSEQEQTATMNSSSRPPPRKSAITYRSLSHLASQAALFSPSLPTPATTSGSNGKAKKPVVDDDDSSSSSSSDSDDAKSDHIPQGRKAGSALPVKRKRGLGSMN</sequence>
<feature type="compositionally biased region" description="Acidic residues" evidence="1">
    <location>
        <begin position="646"/>
        <end position="656"/>
    </location>
</feature>
<dbReference type="Proteomes" id="UP000054538">
    <property type="component" value="Unassembled WGS sequence"/>
</dbReference>
<feature type="compositionally biased region" description="Acidic residues" evidence="1">
    <location>
        <begin position="705"/>
        <end position="722"/>
    </location>
</feature>
<feature type="region of interest" description="Disordered" evidence="1">
    <location>
        <begin position="875"/>
        <end position="1171"/>
    </location>
</feature>
<proteinExistence type="predicted"/>
<feature type="region of interest" description="Disordered" evidence="1">
    <location>
        <begin position="1186"/>
        <end position="1250"/>
    </location>
</feature>
<evidence type="ECO:0000256" key="1">
    <source>
        <dbReference type="SAM" id="MobiDB-lite"/>
    </source>
</evidence>
<feature type="compositionally biased region" description="Basic and acidic residues" evidence="1">
    <location>
        <begin position="1098"/>
        <end position="1116"/>
    </location>
</feature>
<protein>
    <submittedName>
        <fullName evidence="2">Uncharacterized protein</fullName>
    </submittedName>
</protein>
<evidence type="ECO:0000313" key="3">
    <source>
        <dbReference type="Proteomes" id="UP000054538"/>
    </source>
</evidence>
<organism evidence="2 3">
    <name type="scientific">Paxillus rubicundulus Ve08.2h10</name>
    <dbReference type="NCBI Taxonomy" id="930991"/>
    <lineage>
        <taxon>Eukaryota</taxon>
        <taxon>Fungi</taxon>
        <taxon>Dikarya</taxon>
        <taxon>Basidiomycota</taxon>
        <taxon>Agaricomycotina</taxon>
        <taxon>Agaricomycetes</taxon>
        <taxon>Agaricomycetidae</taxon>
        <taxon>Boletales</taxon>
        <taxon>Paxilineae</taxon>
        <taxon>Paxillaceae</taxon>
        <taxon>Paxillus</taxon>
    </lineage>
</organism>
<reference evidence="2 3" key="1">
    <citation type="submission" date="2014-04" db="EMBL/GenBank/DDBJ databases">
        <authorList>
            <consortium name="DOE Joint Genome Institute"/>
            <person name="Kuo A."/>
            <person name="Kohler A."/>
            <person name="Jargeat P."/>
            <person name="Nagy L.G."/>
            <person name="Floudas D."/>
            <person name="Copeland A."/>
            <person name="Barry K.W."/>
            <person name="Cichocki N."/>
            <person name="Veneault-Fourrey C."/>
            <person name="LaButti K."/>
            <person name="Lindquist E.A."/>
            <person name="Lipzen A."/>
            <person name="Lundell T."/>
            <person name="Morin E."/>
            <person name="Murat C."/>
            <person name="Sun H."/>
            <person name="Tunlid A."/>
            <person name="Henrissat B."/>
            <person name="Grigoriev I.V."/>
            <person name="Hibbett D.S."/>
            <person name="Martin F."/>
            <person name="Nordberg H.P."/>
            <person name="Cantor M.N."/>
            <person name="Hua S.X."/>
        </authorList>
    </citation>
    <scope>NUCLEOTIDE SEQUENCE [LARGE SCALE GENOMIC DNA]</scope>
    <source>
        <strain evidence="2 3">Ve08.2h10</strain>
    </source>
</reference>
<feature type="compositionally biased region" description="Polar residues" evidence="1">
    <location>
        <begin position="1026"/>
        <end position="1035"/>
    </location>
</feature>
<gene>
    <name evidence="2" type="ORF">PAXRUDRAFT_694919</name>
</gene>
<feature type="compositionally biased region" description="Basic and acidic residues" evidence="1">
    <location>
        <begin position="693"/>
        <end position="704"/>
    </location>
</feature>
<feature type="compositionally biased region" description="Basic and acidic residues" evidence="1">
    <location>
        <begin position="660"/>
        <end position="672"/>
    </location>
</feature>
<feature type="compositionally biased region" description="Basic and acidic residues" evidence="1">
    <location>
        <begin position="331"/>
        <end position="343"/>
    </location>
</feature>
<accession>A0A0D0E8A9</accession>
<dbReference type="EMBL" id="KN824896">
    <property type="protein sequence ID" value="KIK98339.1"/>
    <property type="molecule type" value="Genomic_DNA"/>
</dbReference>
<feature type="compositionally biased region" description="Acidic residues" evidence="1">
    <location>
        <begin position="1142"/>
        <end position="1151"/>
    </location>
</feature>